<keyword evidence="1" id="KW-0472">Membrane</keyword>
<keyword evidence="1" id="KW-0812">Transmembrane</keyword>
<evidence type="ECO:0000313" key="3">
    <source>
        <dbReference type="Proteomes" id="UP000176609"/>
    </source>
</evidence>
<keyword evidence="1" id="KW-1133">Transmembrane helix</keyword>
<accession>A0A1F6AQC5</accession>
<feature type="transmembrane region" description="Helical" evidence="1">
    <location>
        <begin position="388"/>
        <end position="407"/>
    </location>
</feature>
<feature type="transmembrane region" description="Helical" evidence="1">
    <location>
        <begin position="194"/>
        <end position="213"/>
    </location>
</feature>
<feature type="transmembrane region" description="Helical" evidence="1">
    <location>
        <begin position="288"/>
        <end position="314"/>
    </location>
</feature>
<dbReference type="AlphaFoldDB" id="A0A1F6AQC5"/>
<feature type="transmembrane region" description="Helical" evidence="1">
    <location>
        <begin position="220"/>
        <end position="242"/>
    </location>
</feature>
<feature type="transmembrane region" description="Helical" evidence="1">
    <location>
        <begin position="64"/>
        <end position="81"/>
    </location>
</feature>
<evidence type="ECO:0008006" key="4">
    <source>
        <dbReference type="Google" id="ProtNLM"/>
    </source>
</evidence>
<proteinExistence type="predicted"/>
<sequence>MILIFLYSILTIFILFFLGFGLTLLLAPKQLHPYTFWLTPWFTVVFLIFFLTIFSLAGLSVNQICPYLIGFLLFLNFYAFWKKKLRYNFRLKEDILIGLLIATSIVFNLSPLIRNDKILTTISMGNNDVIVYAQTPEYLVNHSIFEYFQTKVIDLKPTDEVTGNLLFRGFRWGTPLLSSFFLNIFQIKGYQYTYLFQTILFGLTIPLIYILFSTLYKPKILGLILSTFLFMFNSNLLYMLYHDFFGQVFFWGVELFLLIFLFSYFSSSEPFKKNFTRFDYIIGFTTTVFYFAYHEAVILIIPPLILFIILYSLLKKSVKLILPVIRICIIIAITASISIVKSFVVDFIQASKIDDPIGWALFRTKIPYANPFEAMGFYSIHAMEPMRLIAASILSLLTLFIILKGFLTIRYKLLAVSFLALYSFFFTWTAILHHNFFAYNRSLTYSLPFFIVLFSIGLLEYLSKKRKLLMGILTILLSLEILFAVKLNRRFIKERIIVDRSLISLGEIHNLKNLKELIYTDQAISGLESYWRQIWTEYFLYPLPVYSPYQYDKTKKIIPDNSLVLIPKVSIIYNSPKILLNNIVWENPYYLMGRLCDSTSCLLDRSENLSSITLGKSEAEDSLLLTGWSVKESANRWTQGKESTLRLVAKNNDYQKLSFEAQTLAEPQTITVFIDGKLLATKLLSTKWQQYDLPIPNGISKDVHQIRFTYANTYKPSQVLSRLDNRDLAVNFRWIKFQ</sequence>
<gene>
    <name evidence="2" type="ORF">A2960_00775</name>
</gene>
<reference evidence="2 3" key="1">
    <citation type="journal article" date="2016" name="Nat. Commun.">
        <title>Thousands of microbial genomes shed light on interconnected biogeochemical processes in an aquifer system.</title>
        <authorList>
            <person name="Anantharaman K."/>
            <person name="Brown C.T."/>
            <person name="Hug L.A."/>
            <person name="Sharon I."/>
            <person name="Castelle C.J."/>
            <person name="Probst A.J."/>
            <person name="Thomas B.C."/>
            <person name="Singh A."/>
            <person name="Wilkins M.J."/>
            <person name="Karaoz U."/>
            <person name="Brodie E.L."/>
            <person name="Williams K.H."/>
            <person name="Hubbard S.S."/>
            <person name="Banfield J.F."/>
        </authorList>
    </citation>
    <scope>NUCLEOTIDE SEQUENCE [LARGE SCALE GENOMIC DNA]</scope>
</reference>
<evidence type="ECO:0000313" key="2">
    <source>
        <dbReference type="EMBL" id="OGG26692.1"/>
    </source>
</evidence>
<feature type="transmembrane region" description="Helical" evidence="1">
    <location>
        <begin position="413"/>
        <end position="431"/>
    </location>
</feature>
<dbReference type="Proteomes" id="UP000176609">
    <property type="component" value="Unassembled WGS sequence"/>
</dbReference>
<feature type="transmembrane region" description="Helical" evidence="1">
    <location>
        <begin position="468"/>
        <end position="485"/>
    </location>
</feature>
<organism evidence="2 3">
    <name type="scientific">Candidatus Gottesmanbacteria bacterium RIFCSPLOWO2_01_FULL_39_12b</name>
    <dbReference type="NCBI Taxonomy" id="1798388"/>
    <lineage>
        <taxon>Bacteria</taxon>
        <taxon>Candidatus Gottesmaniibacteriota</taxon>
    </lineage>
</organism>
<feature type="transmembrane region" description="Helical" evidence="1">
    <location>
        <begin position="34"/>
        <end position="58"/>
    </location>
</feature>
<feature type="transmembrane region" description="Helical" evidence="1">
    <location>
        <begin position="248"/>
        <end position="267"/>
    </location>
</feature>
<comment type="caution">
    <text evidence="2">The sequence shown here is derived from an EMBL/GenBank/DDBJ whole genome shotgun (WGS) entry which is preliminary data.</text>
</comment>
<feature type="transmembrane region" description="Helical" evidence="1">
    <location>
        <begin position="443"/>
        <end position="462"/>
    </location>
</feature>
<name>A0A1F6AQC5_9BACT</name>
<feature type="transmembrane region" description="Helical" evidence="1">
    <location>
        <begin position="320"/>
        <end position="344"/>
    </location>
</feature>
<dbReference type="EMBL" id="MFJR01000007">
    <property type="protein sequence ID" value="OGG26692.1"/>
    <property type="molecule type" value="Genomic_DNA"/>
</dbReference>
<feature type="transmembrane region" description="Helical" evidence="1">
    <location>
        <begin position="6"/>
        <end position="27"/>
    </location>
</feature>
<evidence type="ECO:0000256" key="1">
    <source>
        <dbReference type="SAM" id="Phobius"/>
    </source>
</evidence>
<protein>
    <recommendedName>
        <fullName evidence="4">Glycosyltransferase RgtA/B/C/D-like domain-containing protein</fullName>
    </recommendedName>
</protein>
<feature type="transmembrane region" description="Helical" evidence="1">
    <location>
        <begin position="93"/>
        <end position="113"/>
    </location>
</feature>